<dbReference type="Gene3D" id="1.10.287.1700">
    <property type="match status" value="1"/>
</dbReference>
<name>A0A383BA30_9ZZZZ</name>
<evidence type="ECO:0008006" key="2">
    <source>
        <dbReference type="Google" id="ProtNLM"/>
    </source>
</evidence>
<dbReference type="AlphaFoldDB" id="A0A383BA30"/>
<proteinExistence type="predicted"/>
<protein>
    <recommendedName>
        <fullName evidence="2">Flagellar FliJ protein</fullName>
    </recommendedName>
</protein>
<dbReference type="InterPro" id="IPR053716">
    <property type="entry name" value="Flag_assembly_chemotaxis_eff"/>
</dbReference>
<evidence type="ECO:0000313" key="1">
    <source>
        <dbReference type="EMBL" id="SVE17036.1"/>
    </source>
</evidence>
<accession>A0A383BA30</accession>
<reference evidence="1" key="1">
    <citation type="submission" date="2018-05" db="EMBL/GenBank/DDBJ databases">
        <authorList>
            <person name="Lanie J.A."/>
            <person name="Ng W.-L."/>
            <person name="Kazmierczak K.M."/>
            <person name="Andrzejewski T.M."/>
            <person name="Davidsen T.M."/>
            <person name="Wayne K.J."/>
            <person name="Tettelin H."/>
            <person name="Glass J.I."/>
            <person name="Rusch D."/>
            <person name="Podicherti R."/>
            <person name="Tsui H.-C.T."/>
            <person name="Winkler M.E."/>
        </authorList>
    </citation>
    <scope>NUCLEOTIDE SEQUENCE</scope>
</reference>
<feature type="non-terminal residue" evidence="1">
    <location>
        <position position="63"/>
    </location>
</feature>
<sequence length="63" mass="7576">MKFRFETLLQVRKNKENLLQKELGDILAHKQTQQNRQEFMQNTRNSNLGQINQRMTQDLNVDT</sequence>
<organism evidence="1">
    <name type="scientific">marine metagenome</name>
    <dbReference type="NCBI Taxonomy" id="408172"/>
    <lineage>
        <taxon>unclassified sequences</taxon>
        <taxon>metagenomes</taxon>
        <taxon>ecological metagenomes</taxon>
    </lineage>
</organism>
<dbReference type="EMBL" id="UINC01198877">
    <property type="protein sequence ID" value="SVE17036.1"/>
    <property type="molecule type" value="Genomic_DNA"/>
</dbReference>
<gene>
    <name evidence="1" type="ORF">METZ01_LOCUS469890</name>
</gene>